<organism evidence="2 5">
    <name type="scientific">Pantoea brenneri</name>
    <dbReference type="NCBI Taxonomy" id="472694"/>
    <lineage>
        <taxon>Bacteria</taxon>
        <taxon>Pseudomonadati</taxon>
        <taxon>Pseudomonadota</taxon>
        <taxon>Gammaproteobacteria</taxon>
        <taxon>Enterobacterales</taxon>
        <taxon>Erwiniaceae</taxon>
        <taxon>Pantoea</taxon>
    </lineage>
</organism>
<evidence type="ECO:0000313" key="1">
    <source>
        <dbReference type="EMBL" id="MEL7694893.1"/>
    </source>
</evidence>
<gene>
    <name evidence="1" type="ORF">AABB92_04355</name>
    <name evidence="2" type="ORF">HU668_15250</name>
    <name evidence="3" type="ORF">PANT111_170098</name>
</gene>
<sequence length="106" mass="12323">MHKTYNIQGASTFFDQLLYRVQGIADPKTEVLSGYPANCSAWLTIYYHRKTDKWSFEWYDRAGYRRPMGVGSPTDCLMCEVKDRGASQQEHLQARHFLAEMGFFEA</sequence>
<comment type="caution">
    <text evidence="2">The sequence shown here is derived from an EMBL/GenBank/DDBJ whole genome shotgun (WGS) entry which is preliminary data.</text>
</comment>
<evidence type="ECO:0000313" key="2">
    <source>
        <dbReference type="EMBL" id="NUY97811.1"/>
    </source>
</evidence>
<reference evidence="1 6" key="3">
    <citation type="submission" date="2024-04" db="EMBL/GenBank/DDBJ databases">
        <authorList>
            <person name="Suleimanova A.D."/>
            <person name="Pudova D.S."/>
            <person name="Shagimardanova E.I."/>
            <person name="Sharipova M.R."/>
        </authorList>
    </citation>
    <scope>NUCLEOTIDE SEQUENCE [LARGE SCALE GENOMIC DNA]</scope>
    <source>
        <strain evidence="1 6">3.1</strain>
    </source>
</reference>
<dbReference type="AlphaFoldDB" id="A0A653SSW9"/>
<dbReference type="RefSeq" id="WP_031374576.1">
    <property type="nucleotide sequence ID" value="NZ_CAUQFK010000050.1"/>
</dbReference>
<reference evidence="2 5" key="2">
    <citation type="submission" date="2020-05" db="EMBL/GenBank/DDBJ databases">
        <title>Whole Genome Sequences of Enterobacteriales Associated with the International Space Station.</title>
        <authorList>
            <person name="Bharadwaj A."/>
            <person name="Daudu R."/>
            <person name="Singh N."/>
            <person name="Wood J."/>
            <person name="Debieu M."/>
            <person name="Mason C."/>
            <person name="Wang C."/>
            <person name="Venkateswaran K."/>
        </authorList>
    </citation>
    <scope>NUCLEOTIDE SEQUENCE [LARGE SCALE GENOMIC DNA]</scope>
    <source>
        <strain evidence="2 5">IF5SW-B1</strain>
    </source>
</reference>
<dbReference type="Proteomes" id="UP000433737">
    <property type="component" value="Unassembled WGS sequence"/>
</dbReference>
<evidence type="ECO:0000313" key="5">
    <source>
        <dbReference type="Proteomes" id="UP000566985"/>
    </source>
</evidence>
<dbReference type="EMBL" id="JBCGBG010000001">
    <property type="protein sequence ID" value="MEL7694893.1"/>
    <property type="molecule type" value="Genomic_DNA"/>
</dbReference>
<dbReference type="Proteomes" id="UP000566985">
    <property type="component" value="Unassembled WGS sequence"/>
</dbReference>
<dbReference type="GeneID" id="57346433"/>
<evidence type="ECO:0000313" key="3">
    <source>
        <dbReference type="EMBL" id="VXB71552.1"/>
    </source>
</evidence>
<keyword evidence="6" id="KW-1185">Reference proteome</keyword>
<accession>A0A653SSW9</accession>
<evidence type="ECO:0000313" key="6">
    <source>
        <dbReference type="Proteomes" id="UP001468095"/>
    </source>
</evidence>
<proteinExistence type="predicted"/>
<protein>
    <submittedName>
        <fullName evidence="2">Uncharacterized protein</fullName>
    </submittedName>
</protein>
<evidence type="ECO:0000313" key="4">
    <source>
        <dbReference type="Proteomes" id="UP000433737"/>
    </source>
</evidence>
<reference evidence="3 4" key="1">
    <citation type="submission" date="2019-10" db="EMBL/GenBank/DDBJ databases">
        <authorList>
            <person name="Karimi E."/>
        </authorList>
    </citation>
    <scope>NUCLEOTIDE SEQUENCE [LARGE SCALE GENOMIC DNA]</scope>
    <source>
        <strain evidence="3">Pantoea sp. 111</strain>
    </source>
</reference>
<dbReference type="EMBL" id="CABWMH010000009">
    <property type="protein sequence ID" value="VXB71552.1"/>
    <property type="molecule type" value="Genomic_DNA"/>
</dbReference>
<dbReference type="EMBL" id="JABWPM010000017">
    <property type="protein sequence ID" value="NUY97811.1"/>
    <property type="molecule type" value="Genomic_DNA"/>
</dbReference>
<name>A0A653SSW9_9GAMM</name>
<dbReference type="Proteomes" id="UP001468095">
    <property type="component" value="Unassembled WGS sequence"/>
</dbReference>